<gene>
    <name evidence="2" type="ORF">LCDVSa132R</name>
</gene>
<evidence type="ECO:0000313" key="3">
    <source>
        <dbReference type="Proteomes" id="UP000149121"/>
    </source>
</evidence>
<protein>
    <submittedName>
        <fullName evidence="2">Galactose-binding lectin protein</fullName>
    </submittedName>
</protein>
<dbReference type="InterPro" id="IPR001079">
    <property type="entry name" value="Galectin_CRD"/>
</dbReference>
<sequence length="276" mass="32152">MFERLFLPLEIKMTTEESSSDFKFIFSKYDSLINYILVRLKEANEKITALLNNSRGNGEWTPEMEDKLTENIKTNLLESEELTKLIATGGMNQDQLVTNLTGDEKFKSIVKSWINIIGEGNFDLNLDDYLQNNYGDVILELPYKMKFEKPLTDKSYISVKLFVKIKGGHRFSINFYDQDGHIQFHFNPRYNNKVIVRNSFVKGWQIADSNMQDIAFPYLTDKKYYVTQFYFSGDKVHVRVNDVFCLEFTCRNGKTPKDFHKMDVQGDVTLVGITIK</sequence>
<dbReference type="KEGG" id="vg:30902708"/>
<dbReference type="PANTHER" id="PTHR11346:SF147">
    <property type="entry name" value="GALECTIN"/>
    <property type="match status" value="1"/>
</dbReference>
<organism evidence="2 3">
    <name type="scientific">Lymphocystis disease virus 3</name>
    <dbReference type="NCBI Taxonomy" id="2560566"/>
    <lineage>
        <taxon>Viruses</taxon>
        <taxon>Varidnaviria</taxon>
        <taxon>Bamfordvirae</taxon>
        <taxon>Nucleocytoviricota</taxon>
        <taxon>Megaviricetes</taxon>
        <taxon>Pimascovirales</taxon>
        <taxon>Pimascovirales incertae sedis</taxon>
        <taxon>Iridoviridae</taxon>
        <taxon>Alphairidovirinae</taxon>
        <taxon>Lymphocystivirus</taxon>
        <taxon>Lymphocystivirus sparus1</taxon>
    </lineage>
</organism>
<dbReference type="SMART" id="SM00908">
    <property type="entry name" value="Gal-bind_lectin"/>
    <property type="match status" value="1"/>
</dbReference>
<evidence type="ECO:0000259" key="1">
    <source>
        <dbReference type="PROSITE" id="PS51304"/>
    </source>
</evidence>
<feature type="domain" description="Galectin" evidence="1">
    <location>
        <begin position="143"/>
        <end position="276"/>
    </location>
</feature>
<dbReference type="PANTHER" id="PTHR11346">
    <property type="entry name" value="GALECTIN"/>
    <property type="match status" value="1"/>
</dbReference>
<proteinExistence type="predicted"/>
<dbReference type="InterPro" id="IPR044156">
    <property type="entry name" value="Galectin-like"/>
</dbReference>
<dbReference type="CDD" id="cd00070">
    <property type="entry name" value="GLECT"/>
    <property type="match status" value="1"/>
</dbReference>
<dbReference type="Proteomes" id="UP000149121">
    <property type="component" value="Segment"/>
</dbReference>
<reference evidence="2 3" key="1">
    <citation type="journal article" date="2016" name="J. Virol.">
        <title>Concurrence of Iridovirus, Polyomavirus, and a Unique Member of a New Group of Fish Papillomaviruses in Lymphocystis Disease-Affected Gilthead Sea Bream.</title>
        <authorList>
            <person name="Lopez-Bueno A."/>
            <person name="Mavian C."/>
            <person name="Labella A.M."/>
            <person name="Castro D."/>
            <person name="Borrego J.J."/>
            <person name="Alcami A."/>
            <person name="Alejo A."/>
        </authorList>
    </citation>
    <scope>NUCLEOTIDE SEQUENCE [LARGE SCALE GENOMIC DNA]</scope>
    <source>
        <strain evidence="2">SA9</strain>
    </source>
</reference>
<accession>A0A1B2RW54</accession>
<dbReference type="GO" id="GO:0030246">
    <property type="term" value="F:carbohydrate binding"/>
    <property type="evidence" value="ECO:0007669"/>
    <property type="project" value="InterPro"/>
</dbReference>
<dbReference type="Pfam" id="PF00337">
    <property type="entry name" value="Gal-bind_lectin"/>
    <property type="match status" value="1"/>
</dbReference>
<dbReference type="SMART" id="SM00276">
    <property type="entry name" value="GLECT"/>
    <property type="match status" value="1"/>
</dbReference>
<evidence type="ECO:0000313" key="2">
    <source>
        <dbReference type="EMBL" id="AOC55216.1"/>
    </source>
</evidence>
<dbReference type="PROSITE" id="PS51304">
    <property type="entry name" value="GALECTIN"/>
    <property type="match status" value="1"/>
</dbReference>
<dbReference type="InterPro" id="IPR013320">
    <property type="entry name" value="ConA-like_dom_sf"/>
</dbReference>
<name>A0A1B2RW54_9VIRU</name>
<keyword evidence="3" id="KW-1185">Reference proteome</keyword>
<dbReference type="OrthoDB" id="34537at10239"/>
<dbReference type="Gene3D" id="2.60.120.200">
    <property type="match status" value="1"/>
</dbReference>
<dbReference type="SUPFAM" id="SSF49899">
    <property type="entry name" value="Concanavalin A-like lectins/glucanases"/>
    <property type="match status" value="1"/>
</dbReference>
<dbReference type="EMBL" id="KX643370">
    <property type="protein sequence ID" value="AOC55216.1"/>
    <property type="molecule type" value="Genomic_DNA"/>
</dbReference>